<dbReference type="Ensembl" id="ENSCJAT00000137044.1">
    <property type="protein sequence ID" value="ENSCJAP00000089064.1"/>
    <property type="gene ID" value="ENSCJAG00000073245.1"/>
</dbReference>
<dbReference type="Proteomes" id="UP000008225">
    <property type="component" value="Chromosome 16"/>
</dbReference>
<sequence length="87" mass="10200">MFSSFTGEPEEPRHRLPSYKVGERPVKAKNCLTPNASLHLQYTNWKFHYLKENLQGKEDIYNDTKRFQRYHGPKGLSSRDSTVCSRP</sequence>
<reference evidence="2" key="3">
    <citation type="submission" date="2025-09" db="UniProtKB">
        <authorList>
            <consortium name="Ensembl"/>
        </authorList>
    </citation>
    <scope>IDENTIFICATION</scope>
</reference>
<reference evidence="2 3" key="1">
    <citation type="submission" date="2009-03" db="EMBL/GenBank/DDBJ databases">
        <authorList>
            <person name="Warren W."/>
            <person name="Ye L."/>
            <person name="Minx P."/>
            <person name="Worley K."/>
            <person name="Gibbs R."/>
            <person name="Wilson R.K."/>
        </authorList>
    </citation>
    <scope>NUCLEOTIDE SEQUENCE [LARGE SCALE GENOMIC DNA]</scope>
</reference>
<evidence type="ECO:0000313" key="2">
    <source>
        <dbReference type="Ensembl" id="ENSCJAP00000089064.1"/>
    </source>
</evidence>
<protein>
    <submittedName>
        <fullName evidence="2">Uncharacterized protein</fullName>
    </submittedName>
</protein>
<feature type="compositionally biased region" description="Polar residues" evidence="1">
    <location>
        <begin position="78"/>
        <end position="87"/>
    </location>
</feature>
<dbReference type="AlphaFoldDB" id="A0A8I3W8N6"/>
<accession>A0A8I3W8N6</accession>
<reference evidence="2" key="2">
    <citation type="submission" date="2025-08" db="UniProtKB">
        <authorList>
            <consortium name="Ensembl"/>
        </authorList>
    </citation>
    <scope>IDENTIFICATION</scope>
</reference>
<feature type="region of interest" description="Disordered" evidence="1">
    <location>
        <begin position="68"/>
        <end position="87"/>
    </location>
</feature>
<proteinExistence type="predicted"/>
<keyword evidence="3" id="KW-1185">Reference proteome</keyword>
<evidence type="ECO:0000313" key="3">
    <source>
        <dbReference type="Proteomes" id="UP000008225"/>
    </source>
</evidence>
<organism evidence="2 3">
    <name type="scientific">Callithrix jacchus</name>
    <name type="common">White-tufted-ear marmoset</name>
    <name type="synonym">Simia Jacchus</name>
    <dbReference type="NCBI Taxonomy" id="9483"/>
    <lineage>
        <taxon>Eukaryota</taxon>
        <taxon>Metazoa</taxon>
        <taxon>Chordata</taxon>
        <taxon>Craniata</taxon>
        <taxon>Vertebrata</taxon>
        <taxon>Euteleostomi</taxon>
        <taxon>Mammalia</taxon>
        <taxon>Eutheria</taxon>
        <taxon>Euarchontoglires</taxon>
        <taxon>Primates</taxon>
        <taxon>Haplorrhini</taxon>
        <taxon>Platyrrhini</taxon>
        <taxon>Cebidae</taxon>
        <taxon>Callitrichinae</taxon>
        <taxon>Callithrix</taxon>
        <taxon>Callithrix</taxon>
    </lineage>
</organism>
<name>A0A8I3W8N6_CALJA</name>
<feature type="region of interest" description="Disordered" evidence="1">
    <location>
        <begin position="1"/>
        <end position="21"/>
    </location>
</feature>
<evidence type="ECO:0000256" key="1">
    <source>
        <dbReference type="SAM" id="MobiDB-lite"/>
    </source>
</evidence>